<keyword evidence="7 8" id="KW-0472">Membrane</keyword>
<comment type="subcellular location">
    <subcellularLocation>
        <location evidence="1">Cell membrane</location>
        <topology evidence="1">Multi-pass membrane protein</topology>
    </subcellularLocation>
</comment>
<feature type="transmembrane region" description="Helical" evidence="8">
    <location>
        <begin position="221"/>
        <end position="243"/>
    </location>
</feature>
<evidence type="ECO:0000256" key="4">
    <source>
        <dbReference type="ARBA" id="ARBA00022475"/>
    </source>
</evidence>
<evidence type="ECO:0000259" key="9">
    <source>
        <dbReference type="PROSITE" id="PS51012"/>
    </source>
</evidence>
<dbReference type="InterPro" id="IPR051449">
    <property type="entry name" value="ABC-2_transporter_component"/>
</dbReference>
<organism evidence="10 11">
    <name type="scientific">Oceanobacillus longus</name>
    <dbReference type="NCBI Taxonomy" id="930120"/>
    <lineage>
        <taxon>Bacteria</taxon>
        <taxon>Bacillati</taxon>
        <taxon>Bacillota</taxon>
        <taxon>Bacilli</taxon>
        <taxon>Bacillales</taxon>
        <taxon>Bacillaceae</taxon>
        <taxon>Oceanobacillus</taxon>
    </lineage>
</organism>
<sequence length="371" mass="41974">MRGIILARFTSFIRNPWLFALFTGMSIIFALIIGNFGADNEKVTVPVYGDEALQTDTIGTALAENEVYNFKWMKKEELEETIRRGNAEAGVNIEEDGYEMIVGIDSSNVKLMEQTVAGIYTDKIQGENLLAVSDAQTEEEKEELLAAFQQAKEEPVFKITNQSFHSSETFIYDNGLHSLFGFTLFFVIYTICYNVLPILIEKKAGVWDRMILSPMKKWEMYIANLIYSFFEGYLQVVIIFTVFRFIVGMDFQGKFLQILLLMIPYVFAIVSLAIFLTALVKNTQQFNAALPIVSVSMAMIGGAFWPIEIVQSEFLLALSKINPLTYGMEALNGLVIYNTPLDQLLMPISILLLMGVIFMGVGIHLMERRHV</sequence>
<protein>
    <submittedName>
        <fullName evidence="10">ABC transporter permease</fullName>
    </submittedName>
</protein>
<keyword evidence="4" id="KW-1003">Cell membrane</keyword>
<dbReference type="PROSITE" id="PS51012">
    <property type="entry name" value="ABC_TM2"/>
    <property type="match status" value="1"/>
</dbReference>
<keyword evidence="5 8" id="KW-0812">Transmembrane</keyword>
<dbReference type="RefSeq" id="WP_379497217.1">
    <property type="nucleotide sequence ID" value="NZ_JBHSAO010000008.1"/>
</dbReference>
<evidence type="ECO:0000256" key="3">
    <source>
        <dbReference type="ARBA" id="ARBA00022448"/>
    </source>
</evidence>
<name>A0ABV8H2X1_9BACI</name>
<dbReference type="InterPro" id="IPR047817">
    <property type="entry name" value="ABC2_TM_bact-type"/>
</dbReference>
<feature type="transmembrane region" description="Helical" evidence="8">
    <location>
        <begin position="344"/>
        <end position="366"/>
    </location>
</feature>
<keyword evidence="3" id="KW-0813">Transport</keyword>
<dbReference type="PANTHER" id="PTHR30294">
    <property type="entry name" value="MEMBRANE COMPONENT OF ABC TRANSPORTER YHHJ-RELATED"/>
    <property type="match status" value="1"/>
</dbReference>
<dbReference type="EMBL" id="JBHSAO010000008">
    <property type="protein sequence ID" value="MFC4024734.1"/>
    <property type="molecule type" value="Genomic_DNA"/>
</dbReference>
<proteinExistence type="inferred from homology"/>
<evidence type="ECO:0000313" key="10">
    <source>
        <dbReference type="EMBL" id="MFC4024734.1"/>
    </source>
</evidence>
<feature type="transmembrane region" description="Helical" evidence="8">
    <location>
        <begin position="288"/>
        <end position="307"/>
    </location>
</feature>
<reference evidence="11" key="1">
    <citation type="journal article" date="2019" name="Int. J. Syst. Evol. Microbiol.">
        <title>The Global Catalogue of Microorganisms (GCM) 10K type strain sequencing project: providing services to taxonomists for standard genome sequencing and annotation.</title>
        <authorList>
            <consortium name="The Broad Institute Genomics Platform"/>
            <consortium name="The Broad Institute Genome Sequencing Center for Infectious Disease"/>
            <person name="Wu L."/>
            <person name="Ma J."/>
        </authorList>
    </citation>
    <scope>NUCLEOTIDE SEQUENCE [LARGE SCALE GENOMIC DNA]</scope>
    <source>
        <strain evidence="11">IBRC-M 10703</strain>
    </source>
</reference>
<evidence type="ECO:0000313" key="11">
    <source>
        <dbReference type="Proteomes" id="UP001595772"/>
    </source>
</evidence>
<dbReference type="Proteomes" id="UP001595772">
    <property type="component" value="Unassembled WGS sequence"/>
</dbReference>
<dbReference type="Pfam" id="PF12698">
    <property type="entry name" value="ABC2_membrane_3"/>
    <property type="match status" value="1"/>
</dbReference>
<feature type="transmembrane region" description="Helical" evidence="8">
    <location>
        <begin position="255"/>
        <end position="276"/>
    </location>
</feature>
<evidence type="ECO:0000256" key="7">
    <source>
        <dbReference type="ARBA" id="ARBA00023136"/>
    </source>
</evidence>
<feature type="domain" description="ABC transmembrane type-2" evidence="9">
    <location>
        <begin position="141"/>
        <end position="369"/>
    </location>
</feature>
<feature type="transmembrane region" description="Helical" evidence="8">
    <location>
        <begin position="12"/>
        <end position="33"/>
    </location>
</feature>
<evidence type="ECO:0000256" key="1">
    <source>
        <dbReference type="ARBA" id="ARBA00004651"/>
    </source>
</evidence>
<feature type="transmembrane region" description="Helical" evidence="8">
    <location>
        <begin position="179"/>
        <end position="200"/>
    </location>
</feature>
<evidence type="ECO:0000256" key="2">
    <source>
        <dbReference type="ARBA" id="ARBA00007783"/>
    </source>
</evidence>
<accession>A0ABV8H2X1</accession>
<evidence type="ECO:0000256" key="5">
    <source>
        <dbReference type="ARBA" id="ARBA00022692"/>
    </source>
</evidence>
<evidence type="ECO:0000256" key="6">
    <source>
        <dbReference type="ARBA" id="ARBA00022989"/>
    </source>
</evidence>
<keyword evidence="11" id="KW-1185">Reference proteome</keyword>
<keyword evidence="6 8" id="KW-1133">Transmembrane helix</keyword>
<gene>
    <name evidence="10" type="ORF">ACFOUV_13100</name>
</gene>
<comment type="similarity">
    <text evidence="2">Belongs to the ABC-2 integral membrane protein family.</text>
</comment>
<dbReference type="InterPro" id="IPR013525">
    <property type="entry name" value="ABC2_TM"/>
</dbReference>
<evidence type="ECO:0000256" key="8">
    <source>
        <dbReference type="SAM" id="Phobius"/>
    </source>
</evidence>
<dbReference type="PANTHER" id="PTHR30294:SF38">
    <property type="entry name" value="TRANSPORT PERMEASE PROTEIN"/>
    <property type="match status" value="1"/>
</dbReference>
<comment type="caution">
    <text evidence="10">The sequence shown here is derived from an EMBL/GenBank/DDBJ whole genome shotgun (WGS) entry which is preliminary data.</text>
</comment>